<feature type="transmembrane region" description="Helical" evidence="1">
    <location>
        <begin position="12"/>
        <end position="36"/>
    </location>
</feature>
<proteinExistence type="predicted"/>
<evidence type="ECO:0000313" key="2">
    <source>
        <dbReference type="EMBL" id="KAF9442833.1"/>
    </source>
</evidence>
<feature type="transmembrane region" description="Helical" evidence="1">
    <location>
        <begin position="170"/>
        <end position="195"/>
    </location>
</feature>
<keyword evidence="1" id="KW-0812">Transmembrane</keyword>
<evidence type="ECO:0000256" key="1">
    <source>
        <dbReference type="SAM" id="Phobius"/>
    </source>
</evidence>
<reference evidence="2" key="1">
    <citation type="submission" date="2020-11" db="EMBL/GenBank/DDBJ databases">
        <authorList>
            <consortium name="DOE Joint Genome Institute"/>
            <person name="Ahrendt S."/>
            <person name="Riley R."/>
            <person name="Andreopoulos W."/>
            <person name="Labutti K."/>
            <person name="Pangilinan J."/>
            <person name="Ruiz-Duenas F.J."/>
            <person name="Barrasa J.M."/>
            <person name="Sanchez-Garcia M."/>
            <person name="Camarero S."/>
            <person name="Miyauchi S."/>
            <person name="Serrano A."/>
            <person name="Linde D."/>
            <person name="Babiker R."/>
            <person name="Drula E."/>
            <person name="Ayuso-Fernandez I."/>
            <person name="Pacheco R."/>
            <person name="Padilla G."/>
            <person name="Ferreira P."/>
            <person name="Barriuso J."/>
            <person name="Kellner H."/>
            <person name="Castanera R."/>
            <person name="Alfaro M."/>
            <person name="Ramirez L."/>
            <person name="Pisabarro A.G."/>
            <person name="Kuo A."/>
            <person name="Tritt A."/>
            <person name="Lipzen A."/>
            <person name="He G."/>
            <person name="Yan M."/>
            <person name="Ng V."/>
            <person name="Cullen D."/>
            <person name="Martin F."/>
            <person name="Rosso M.-N."/>
            <person name="Henrissat B."/>
            <person name="Hibbett D."/>
            <person name="Martinez A.T."/>
            <person name="Grigoriev I.V."/>
        </authorList>
    </citation>
    <scope>NUCLEOTIDE SEQUENCE</scope>
    <source>
        <strain evidence="2">MF-IS2</strain>
    </source>
</reference>
<keyword evidence="1" id="KW-1133">Transmembrane helix</keyword>
<sequence>MSDSSQFQPRAILIIDLISRATISGILYGIALALYWFSAQAIYPRLRDASQRKGSIVSFISASIVILIGLTLMALNSRLVQVAYIDNDKVYEGPMPHRIETWINWLGIVLDALTMGIQLWRVWVVWGATRYRVLITTLPTLLLLSYLGMEITITLLVQLEIPVPGRTVTIYFYVLYALATATTVLATLLVILRLLSVRRRHIKLMAGGSDFGHQYAGISAMLAESCVLESTWTLASLVSFIVESPVNEIFSITENNIAIIAFLLVIYRVSAGRAWNSDTDRQLSTMRWNHDEQSTTRETTTGISNYNLPSHGPDLVVESNLPVTHVVV</sequence>
<keyword evidence="3" id="KW-1185">Reference proteome</keyword>
<dbReference type="AlphaFoldDB" id="A0A9P5X119"/>
<dbReference type="Proteomes" id="UP000807342">
    <property type="component" value="Unassembled WGS sequence"/>
</dbReference>
<keyword evidence="1" id="KW-0472">Membrane</keyword>
<accession>A0A9P5X119</accession>
<gene>
    <name evidence="2" type="ORF">P691DRAFT_680740</name>
</gene>
<comment type="caution">
    <text evidence="2">The sequence shown here is derived from an EMBL/GenBank/DDBJ whole genome shotgun (WGS) entry which is preliminary data.</text>
</comment>
<protein>
    <submittedName>
        <fullName evidence="2">Uncharacterized protein</fullName>
    </submittedName>
</protein>
<dbReference type="EMBL" id="MU151561">
    <property type="protein sequence ID" value="KAF9442833.1"/>
    <property type="molecule type" value="Genomic_DNA"/>
</dbReference>
<feature type="transmembrane region" description="Helical" evidence="1">
    <location>
        <begin position="56"/>
        <end position="75"/>
    </location>
</feature>
<feature type="transmembrane region" description="Helical" evidence="1">
    <location>
        <begin position="102"/>
        <end position="126"/>
    </location>
</feature>
<name>A0A9P5X119_9AGAR</name>
<evidence type="ECO:0000313" key="3">
    <source>
        <dbReference type="Proteomes" id="UP000807342"/>
    </source>
</evidence>
<feature type="transmembrane region" description="Helical" evidence="1">
    <location>
        <begin position="133"/>
        <end position="158"/>
    </location>
</feature>
<organism evidence="2 3">
    <name type="scientific">Macrolepiota fuliginosa MF-IS2</name>
    <dbReference type="NCBI Taxonomy" id="1400762"/>
    <lineage>
        <taxon>Eukaryota</taxon>
        <taxon>Fungi</taxon>
        <taxon>Dikarya</taxon>
        <taxon>Basidiomycota</taxon>
        <taxon>Agaricomycotina</taxon>
        <taxon>Agaricomycetes</taxon>
        <taxon>Agaricomycetidae</taxon>
        <taxon>Agaricales</taxon>
        <taxon>Agaricineae</taxon>
        <taxon>Agaricaceae</taxon>
        <taxon>Macrolepiota</taxon>
    </lineage>
</organism>